<evidence type="ECO:0000259" key="10">
    <source>
        <dbReference type="PROSITE" id="PS50195"/>
    </source>
</evidence>
<keyword evidence="7" id="KW-0653">Protein transport</keyword>
<name>A0A8H6B8L5_DEKBR</name>
<feature type="compositionally biased region" description="Low complexity" evidence="9">
    <location>
        <begin position="193"/>
        <end position="210"/>
    </location>
</feature>
<dbReference type="PANTHER" id="PTHR47554:SF1">
    <property type="entry name" value="SORTING NEXIN MVP1"/>
    <property type="match status" value="1"/>
</dbReference>
<dbReference type="AlphaFoldDB" id="A0A8H6B8L5"/>
<dbReference type="GO" id="GO:0042147">
    <property type="term" value="P:retrograde transport, endosome to Golgi"/>
    <property type="evidence" value="ECO:0007669"/>
    <property type="project" value="InterPro"/>
</dbReference>
<evidence type="ECO:0000256" key="3">
    <source>
        <dbReference type="ARBA" id="ARBA00010883"/>
    </source>
</evidence>
<keyword evidence="6" id="KW-0963">Cytoplasm</keyword>
<dbReference type="InterPro" id="IPR036871">
    <property type="entry name" value="PX_dom_sf"/>
</dbReference>
<keyword evidence="5" id="KW-0813">Transport</keyword>
<accession>A0A8H6B8L5</accession>
<evidence type="ECO:0000256" key="8">
    <source>
        <dbReference type="ARBA" id="ARBA00023136"/>
    </source>
</evidence>
<dbReference type="Pfam" id="PF19566">
    <property type="entry name" value="Snx8_BAR_dom"/>
    <property type="match status" value="1"/>
</dbReference>
<evidence type="ECO:0000256" key="6">
    <source>
        <dbReference type="ARBA" id="ARBA00022490"/>
    </source>
</evidence>
<evidence type="ECO:0000256" key="7">
    <source>
        <dbReference type="ARBA" id="ARBA00022927"/>
    </source>
</evidence>
<comment type="similarity">
    <text evidence="3">Belongs to the sorting nexin family.</text>
</comment>
<dbReference type="GO" id="GO:0005768">
    <property type="term" value="C:endosome"/>
    <property type="evidence" value="ECO:0007669"/>
    <property type="project" value="TreeGrafter"/>
</dbReference>
<dbReference type="GO" id="GO:0016020">
    <property type="term" value="C:membrane"/>
    <property type="evidence" value="ECO:0007669"/>
    <property type="project" value="UniProtKB-SubCell"/>
</dbReference>
<dbReference type="InterPro" id="IPR001683">
    <property type="entry name" value="PX_dom"/>
</dbReference>
<dbReference type="PANTHER" id="PTHR47554">
    <property type="entry name" value="SORTING NEXIN MVP1"/>
    <property type="match status" value="1"/>
</dbReference>
<gene>
    <name evidence="11" type="ORF">HII12_004708</name>
</gene>
<organism evidence="11 12">
    <name type="scientific">Dekkera bruxellensis</name>
    <name type="common">Brettanomyces custersii</name>
    <dbReference type="NCBI Taxonomy" id="5007"/>
    <lineage>
        <taxon>Eukaryota</taxon>
        <taxon>Fungi</taxon>
        <taxon>Dikarya</taxon>
        <taxon>Ascomycota</taxon>
        <taxon>Saccharomycotina</taxon>
        <taxon>Pichiomycetes</taxon>
        <taxon>Pichiales</taxon>
        <taxon>Pichiaceae</taxon>
        <taxon>Brettanomyces</taxon>
    </lineage>
</organism>
<evidence type="ECO:0000256" key="2">
    <source>
        <dbReference type="ARBA" id="ARBA00004496"/>
    </source>
</evidence>
<comment type="subcellular location">
    <subcellularLocation>
        <location evidence="2">Cytoplasm</location>
    </subcellularLocation>
    <subcellularLocation>
        <location evidence="1">Membrane</location>
        <topology evidence="1">Peripheral membrane protein</topology>
        <orientation evidence="1">Cytoplasmic side</orientation>
    </subcellularLocation>
</comment>
<dbReference type="EMBL" id="JABCYN010000043">
    <property type="protein sequence ID" value="KAF6007188.1"/>
    <property type="molecule type" value="Genomic_DNA"/>
</dbReference>
<dbReference type="GO" id="GO:0005829">
    <property type="term" value="C:cytosol"/>
    <property type="evidence" value="ECO:0007669"/>
    <property type="project" value="GOC"/>
</dbReference>
<dbReference type="Pfam" id="PF00787">
    <property type="entry name" value="PX"/>
    <property type="match status" value="1"/>
</dbReference>
<feature type="region of interest" description="Disordered" evidence="9">
    <location>
        <begin position="359"/>
        <end position="383"/>
    </location>
</feature>
<feature type="region of interest" description="Disordered" evidence="9">
    <location>
        <begin position="190"/>
        <end position="222"/>
    </location>
</feature>
<feature type="region of interest" description="Disordered" evidence="9">
    <location>
        <begin position="1"/>
        <end position="40"/>
    </location>
</feature>
<protein>
    <recommendedName>
        <fullName evidence="4">Sorting nexin MVP1</fullName>
    </recommendedName>
</protein>
<dbReference type="SUPFAM" id="SSF64268">
    <property type="entry name" value="PX domain"/>
    <property type="match status" value="1"/>
</dbReference>
<dbReference type="Proteomes" id="UP000568158">
    <property type="component" value="Unassembled WGS sequence"/>
</dbReference>
<evidence type="ECO:0000256" key="4">
    <source>
        <dbReference type="ARBA" id="ARBA00014268"/>
    </source>
</evidence>
<feature type="domain" description="PX" evidence="10">
    <location>
        <begin position="142"/>
        <end position="322"/>
    </location>
</feature>
<evidence type="ECO:0000313" key="12">
    <source>
        <dbReference type="Proteomes" id="UP000568158"/>
    </source>
</evidence>
<reference evidence="11 12" key="1">
    <citation type="journal article" date="2020" name="Appl. Microbiol. Biotechnol.">
        <title>Targeted gene deletion in Brettanomyces bruxellensis with an expression-free CRISPR-Cas9 system.</title>
        <authorList>
            <person name="Varela C."/>
            <person name="Bartel C."/>
            <person name="Onetto C."/>
            <person name="Borneman A."/>
        </authorList>
    </citation>
    <scope>NUCLEOTIDE SEQUENCE [LARGE SCALE GENOMIC DNA]</scope>
    <source>
        <strain evidence="11 12">AWRI1613</strain>
    </source>
</reference>
<dbReference type="PROSITE" id="PS50195">
    <property type="entry name" value="PX"/>
    <property type="match status" value="1"/>
</dbReference>
<feature type="compositionally biased region" description="Polar residues" evidence="9">
    <location>
        <begin position="18"/>
        <end position="37"/>
    </location>
</feature>
<dbReference type="SMART" id="SM00312">
    <property type="entry name" value="PX"/>
    <property type="match status" value="1"/>
</dbReference>
<dbReference type="InterPro" id="IPR028662">
    <property type="entry name" value="SNX8/Mvp1"/>
</dbReference>
<evidence type="ECO:0000256" key="9">
    <source>
        <dbReference type="SAM" id="MobiDB-lite"/>
    </source>
</evidence>
<sequence length="651" mass="73943">MSVNPFDPSMDQEVDPWATSNPSKPISATGGSSSMYVSSEWGEAEHQNNILNRGESIFGSGSVLNSSNGMEESPLVPEVSNNIKHGETTTVNDKNTERGEISVEEGGDIEEEEQSYNALQSEEWADDIVAEFNPLSYRNSDDKVILQVKEIPEKEGLVFKHINYMVMHNIEFSSQYLNTLEANTNGKIGANQTGTNTNSSINSISGTSTGPGAKKRGRGSNETKVVRRYSDFAWLADALIRKYPYRMIPPLPPKKFASKYTSKKESRMLNPYLLLSVPLLTPSTFLQRRRRGLQRFLYELVRHPVLSKENLTVMFLTVPNDFAGWRKFANIDLGNEFANVKIHIPHRFHVNMKPALQGLRDNDSNYGDSAEDDQGSNPGSKNSQVINNITQIWSESPTQHTELDFVDNFNKLDGNLTRLAEIWSRLLFLVDRIEKREFAAALDHERASNMLDKFVETDVNVFGEDNMASHKAGNLSEEFQNLNIINTIFKQVSKFMLNTKKVKFDELSAVGVEVMENFKKFQDYLASLHFLMQRISIYRNESEKQVHSLLGGVTHNYDRLSQIKGKSDIKGSEVDRLVNVATKNSQQLETVISQIIFVKMTFLNEYALFQKVKYIASEAMQCWFRERADYGDKQQDALRRAFNDLEDLPLR</sequence>
<evidence type="ECO:0000256" key="5">
    <source>
        <dbReference type="ARBA" id="ARBA00022448"/>
    </source>
</evidence>
<proteinExistence type="inferred from homology"/>
<evidence type="ECO:0000313" key="11">
    <source>
        <dbReference type="EMBL" id="KAF6007188.1"/>
    </source>
</evidence>
<evidence type="ECO:0000256" key="1">
    <source>
        <dbReference type="ARBA" id="ARBA00004287"/>
    </source>
</evidence>
<dbReference type="GO" id="GO:0006623">
    <property type="term" value="P:protein targeting to vacuole"/>
    <property type="evidence" value="ECO:0007669"/>
    <property type="project" value="TreeGrafter"/>
</dbReference>
<dbReference type="InterPro" id="IPR045734">
    <property type="entry name" value="Snx8_BAR_dom"/>
</dbReference>
<comment type="caution">
    <text evidence="11">The sequence shown here is derived from an EMBL/GenBank/DDBJ whole genome shotgun (WGS) entry which is preliminary data.</text>
</comment>
<dbReference type="GO" id="GO:0032266">
    <property type="term" value="F:phosphatidylinositol-3-phosphate binding"/>
    <property type="evidence" value="ECO:0007669"/>
    <property type="project" value="TreeGrafter"/>
</dbReference>
<dbReference type="Gene3D" id="3.30.1520.10">
    <property type="entry name" value="Phox-like domain"/>
    <property type="match status" value="1"/>
</dbReference>
<keyword evidence="8" id="KW-0472">Membrane</keyword>